<protein>
    <submittedName>
        <fullName evidence="7">Amino acid permease</fullName>
    </submittedName>
</protein>
<feature type="transmembrane region" description="Helical" evidence="6">
    <location>
        <begin position="389"/>
        <end position="418"/>
    </location>
</feature>
<evidence type="ECO:0000256" key="4">
    <source>
        <dbReference type="ARBA" id="ARBA00022989"/>
    </source>
</evidence>
<dbReference type="Proteomes" id="UP000032670">
    <property type="component" value="Unassembled WGS sequence"/>
</dbReference>
<feature type="transmembrane region" description="Helical" evidence="6">
    <location>
        <begin position="439"/>
        <end position="459"/>
    </location>
</feature>
<accession>A0A0D6NLI9</accession>
<evidence type="ECO:0000313" key="8">
    <source>
        <dbReference type="Proteomes" id="UP000032670"/>
    </source>
</evidence>
<feature type="transmembrane region" description="Helical" evidence="6">
    <location>
        <begin position="161"/>
        <end position="183"/>
    </location>
</feature>
<dbReference type="PIRSF" id="PIRSF006060">
    <property type="entry name" value="AA_transporter"/>
    <property type="match status" value="1"/>
</dbReference>
<dbReference type="InterPro" id="IPR002293">
    <property type="entry name" value="AA/rel_permease1"/>
</dbReference>
<feature type="transmembrane region" description="Helical" evidence="6">
    <location>
        <begin position="363"/>
        <end position="383"/>
    </location>
</feature>
<dbReference type="PANTHER" id="PTHR45649">
    <property type="entry name" value="AMINO-ACID PERMEASE BAT1"/>
    <property type="match status" value="1"/>
</dbReference>
<dbReference type="AlphaFoldDB" id="A0A0D6NLI9"/>
<organism evidence="7 8">
    <name type="scientific">Acetobacter orientalis</name>
    <dbReference type="NCBI Taxonomy" id="146474"/>
    <lineage>
        <taxon>Bacteria</taxon>
        <taxon>Pseudomonadati</taxon>
        <taxon>Pseudomonadota</taxon>
        <taxon>Alphaproteobacteria</taxon>
        <taxon>Acetobacterales</taxon>
        <taxon>Acetobacteraceae</taxon>
        <taxon>Acetobacter</taxon>
    </lineage>
</organism>
<keyword evidence="8" id="KW-1185">Reference proteome</keyword>
<comment type="caution">
    <text evidence="7">The sequence shown here is derived from an EMBL/GenBank/DDBJ whole genome shotgun (WGS) entry which is preliminary data.</text>
</comment>
<sequence>MSGSQNISSVKSVSDISNAEDLAQFGYGQELRRELGPFASFASGFSFVSILSTIFELFATGYGFGGPLFFWTWPIVFIGQFSTALCFAELAASYPVAGAVYQWSRRLSNDSIGWFAGWFMLIGYIMSVAAIAIAMQSVLPSVWSGFQIIGGDTAVGSPTGAANAVILGTATIFICSLISSLGVRATATATAIGVYCEIIGLVILLVVLFTHTSRGPSVVMGGGVPAPTFWSFLSSTLMAAYVMYGFDSAAELSEETNNPRRTTPKAIIQCLLVSFFGGALMVMAALMAAPSLTDGNLAKDGVSYVLSSVTSGFSGHILFAMVAISILSATLAIQNAAARVMFSMARDNRLPLSSFLTRVSARTATPWIATLAVTVMAISLLWVSYGDPAIFSALCSVTTVTIYFAYLLVTLPMLILRIKGINPVSGGMEYFYLGRRKGLFVNIVSVVIGVILLVNVAWPRLSVFDPGNTHWYLHYFPIIFMFFGSISGFIVYRYKQKQNG</sequence>
<dbReference type="Pfam" id="PF13520">
    <property type="entry name" value="AA_permease_2"/>
    <property type="match status" value="1"/>
</dbReference>
<feature type="transmembrane region" description="Helical" evidence="6">
    <location>
        <begin position="70"/>
        <end position="91"/>
    </location>
</feature>
<dbReference type="PANTHER" id="PTHR45649:SF26">
    <property type="entry name" value="OS04G0435100 PROTEIN"/>
    <property type="match status" value="1"/>
</dbReference>
<dbReference type="STRING" id="1231341.Abor_022_077"/>
<evidence type="ECO:0000256" key="3">
    <source>
        <dbReference type="ARBA" id="ARBA00022692"/>
    </source>
</evidence>
<gene>
    <name evidence="7" type="ORF">Abor_022_077</name>
</gene>
<feature type="transmembrane region" description="Helical" evidence="6">
    <location>
        <begin position="266"/>
        <end position="289"/>
    </location>
</feature>
<keyword evidence="5 6" id="KW-0472">Membrane</keyword>
<feature type="transmembrane region" description="Helical" evidence="6">
    <location>
        <begin position="112"/>
        <end position="135"/>
    </location>
</feature>
<feature type="transmembrane region" description="Helical" evidence="6">
    <location>
        <begin position="38"/>
        <end position="64"/>
    </location>
</feature>
<keyword evidence="3 6" id="KW-0812">Transmembrane</keyword>
<feature type="transmembrane region" description="Helical" evidence="6">
    <location>
        <begin position="229"/>
        <end position="246"/>
    </location>
</feature>
<dbReference type="Gene3D" id="1.20.1740.10">
    <property type="entry name" value="Amino acid/polyamine transporter I"/>
    <property type="match status" value="1"/>
</dbReference>
<feature type="transmembrane region" description="Helical" evidence="6">
    <location>
        <begin position="471"/>
        <end position="492"/>
    </location>
</feature>
<evidence type="ECO:0000313" key="7">
    <source>
        <dbReference type="EMBL" id="GAN66500.1"/>
    </source>
</evidence>
<accession>A0A6N3SWA0</accession>
<evidence type="ECO:0000256" key="2">
    <source>
        <dbReference type="ARBA" id="ARBA00022448"/>
    </source>
</evidence>
<dbReference type="GO" id="GO:0016020">
    <property type="term" value="C:membrane"/>
    <property type="evidence" value="ECO:0007669"/>
    <property type="project" value="UniProtKB-SubCell"/>
</dbReference>
<reference evidence="7 8" key="1">
    <citation type="submission" date="2012-11" db="EMBL/GenBank/DDBJ databases">
        <title>Whole genome sequence of Acetobacter orientalis 21F-2.</title>
        <authorList>
            <person name="Azuma Y."/>
            <person name="Higashiura N."/>
            <person name="Hirakawa H."/>
            <person name="Matsushita K."/>
        </authorList>
    </citation>
    <scope>NUCLEOTIDE SEQUENCE [LARGE SCALE GENOMIC DNA]</scope>
    <source>
        <strain evidence="7 8">21F-2</strain>
    </source>
</reference>
<feature type="transmembrane region" description="Helical" evidence="6">
    <location>
        <begin position="190"/>
        <end position="209"/>
    </location>
</feature>
<evidence type="ECO:0000256" key="6">
    <source>
        <dbReference type="SAM" id="Phobius"/>
    </source>
</evidence>
<comment type="subcellular location">
    <subcellularLocation>
        <location evidence="1">Membrane</location>
        <topology evidence="1">Multi-pass membrane protein</topology>
    </subcellularLocation>
</comment>
<proteinExistence type="predicted"/>
<keyword evidence="4 6" id="KW-1133">Transmembrane helix</keyword>
<evidence type="ECO:0000256" key="5">
    <source>
        <dbReference type="ARBA" id="ARBA00023136"/>
    </source>
</evidence>
<keyword evidence="2" id="KW-0813">Transport</keyword>
<evidence type="ECO:0000256" key="1">
    <source>
        <dbReference type="ARBA" id="ARBA00004141"/>
    </source>
</evidence>
<dbReference type="EMBL" id="BAMX01000022">
    <property type="protein sequence ID" value="GAN66500.1"/>
    <property type="molecule type" value="Genomic_DNA"/>
</dbReference>
<dbReference type="GO" id="GO:0022857">
    <property type="term" value="F:transmembrane transporter activity"/>
    <property type="evidence" value="ECO:0007669"/>
    <property type="project" value="InterPro"/>
</dbReference>
<feature type="transmembrane region" description="Helical" evidence="6">
    <location>
        <begin position="317"/>
        <end position="342"/>
    </location>
</feature>
<name>A0A0D6NLI9_9PROT</name>